<gene>
    <name evidence="8" type="ORF">B0G85_0003</name>
</gene>
<dbReference type="PROSITE" id="PS51900">
    <property type="entry name" value="CB"/>
    <property type="match status" value="1"/>
</dbReference>
<dbReference type="RefSeq" id="WP_100378416.1">
    <property type="nucleotide sequence ID" value="NZ_CBCSBW010000004.1"/>
</dbReference>
<proteinExistence type="inferred from homology"/>
<feature type="domain" description="Tyr recombinase" evidence="6">
    <location>
        <begin position="187"/>
        <end position="394"/>
    </location>
</feature>
<sequence>MFLNENGPKKPDRSGLITLYKRPASNRWQCRFKLSTGSWHAASTNHINIDEAKHQAGIIHATVQAKVAAGLSVTQISFAQLAREELENIKQAIRVHKAKRTYGNYPAIIDRYLIPFFGRYAITDITQELVDDFEAWRESQMGRKPAASTKRYHLSAYRRIINLAQAKGLLNNTRSVPMLSATGDKGQARPAFTDQEIAHLVNFMKSWEQQGYRPQNTLMRRLLRVYVEFLLYTGIRQGTESWPIRWRHLQWHYIGEERYLRIWVSGKTGPRYLIAKHTLITSLDRLIAWQGMAYPNLNAVIEARLDRRIFVFPDGTYPYSLDGTFANLLRDCHLLKDSAGKNRTLYSLRHTYATQALAEGIDIHTLARQMGTSVGMIERHYSKLTAMMAAHKLAG</sequence>
<keyword evidence="9" id="KW-1185">Reference proteome</keyword>
<dbReference type="PROSITE" id="PS51898">
    <property type="entry name" value="TYR_RECOMBINASE"/>
    <property type="match status" value="1"/>
</dbReference>
<evidence type="ECO:0000256" key="4">
    <source>
        <dbReference type="ARBA" id="ARBA00023172"/>
    </source>
</evidence>
<dbReference type="PANTHER" id="PTHR30349">
    <property type="entry name" value="PHAGE INTEGRASE-RELATED"/>
    <property type="match status" value="1"/>
</dbReference>
<dbReference type="PANTHER" id="PTHR30349:SF41">
    <property type="entry name" value="INTEGRASE_RECOMBINASE PROTEIN MJ0367-RELATED"/>
    <property type="match status" value="1"/>
</dbReference>
<dbReference type="InterPro" id="IPR050090">
    <property type="entry name" value="Tyrosine_recombinase_XerCD"/>
</dbReference>
<dbReference type="Proteomes" id="UP000229366">
    <property type="component" value="Unassembled WGS sequence"/>
</dbReference>
<keyword evidence="3 5" id="KW-0238">DNA-binding</keyword>
<keyword evidence="4" id="KW-0233">DNA recombination</keyword>
<dbReference type="InterPro" id="IPR011010">
    <property type="entry name" value="DNA_brk_join_enz"/>
</dbReference>
<evidence type="ECO:0000313" key="8">
    <source>
        <dbReference type="EMBL" id="PJI82630.1"/>
    </source>
</evidence>
<comment type="similarity">
    <text evidence="1">Belongs to the 'phage' integrase family.</text>
</comment>
<dbReference type="EMBL" id="PGTX01000001">
    <property type="protein sequence ID" value="PJI82630.1"/>
    <property type="molecule type" value="Genomic_DNA"/>
</dbReference>
<protein>
    <submittedName>
        <fullName evidence="8">Integrase-like protein</fullName>
    </submittedName>
</protein>
<dbReference type="Gene3D" id="1.10.150.130">
    <property type="match status" value="1"/>
</dbReference>
<evidence type="ECO:0000256" key="1">
    <source>
        <dbReference type="ARBA" id="ARBA00008857"/>
    </source>
</evidence>
<dbReference type="GO" id="GO:0015074">
    <property type="term" value="P:DNA integration"/>
    <property type="evidence" value="ECO:0007669"/>
    <property type="project" value="UniProtKB-KW"/>
</dbReference>
<reference evidence="8 9" key="1">
    <citation type="submission" date="2017-11" db="EMBL/GenBank/DDBJ databases">
        <title>Genomic Encyclopedia of Type Strains, Phase III (KMG-III): the genomes of soil and plant-associated and newly described type strains.</title>
        <authorList>
            <person name="Whitman W."/>
        </authorList>
    </citation>
    <scope>NUCLEOTIDE SEQUENCE [LARGE SCALE GENOMIC DNA]</scope>
    <source>
        <strain evidence="8 9">UB-Domo-W1</strain>
    </source>
</reference>
<dbReference type="InterPro" id="IPR010998">
    <property type="entry name" value="Integrase_recombinase_N"/>
</dbReference>
<dbReference type="Gene3D" id="1.10.443.10">
    <property type="entry name" value="Intergrase catalytic core"/>
    <property type="match status" value="1"/>
</dbReference>
<dbReference type="GO" id="GO:0006310">
    <property type="term" value="P:DNA recombination"/>
    <property type="evidence" value="ECO:0007669"/>
    <property type="project" value="UniProtKB-KW"/>
</dbReference>
<dbReference type="InterPro" id="IPR044068">
    <property type="entry name" value="CB"/>
</dbReference>
<evidence type="ECO:0000259" key="7">
    <source>
        <dbReference type="PROSITE" id="PS51900"/>
    </source>
</evidence>
<dbReference type="Pfam" id="PF13102">
    <property type="entry name" value="Phage_int_SAM_5"/>
    <property type="match status" value="1"/>
</dbReference>
<evidence type="ECO:0000256" key="2">
    <source>
        <dbReference type="ARBA" id="ARBA00022908"/>
    </source>
</evidence>
<organism evidence="8 9">
    <name type="scientific">Polynucleobacter brandtiae</name>
    <dbReference type="NCBI Taxonomy" id="1938816"/>
    <lineage>
        <taxon>Bacteria</taxon>
        <taxon>Pseudomonadati</taxon>
        <taxon>Pseudomonadota</taxon>
        <taxon>Betaproteobacteria</taxon>
        <taxon>Burkholderiales</taxon>
        <taxon>Burkholderiaceae</taxon>
        <taxon>Polynucleobacter</taxon>
    </lineage>
</organism>
<dbReference type="OrthoDB" id="102994at2"/>
<dbReference type="InterPro" id="IPR002104">
    <property type="entry name" value="Integrase_catalytic"/>
</dbReference>
<name>A0A2M8VXN4_9BURK</name>
<accession>A0A2M8VXN4</accession>
<comment type="caution">
    <text evidence="8">The sequence shown here is derived from an EMBL/GenBank/DDBJ whole genome shotgun (WGS) entry which is preliminary data.</text>
</comment>
<dbReference type="InterPro" id="IPR025269">
    <property type="entry name" value="SAM-like_dom"/>
</dbReference>
<dbReference type="GO" id="GO:0003677">
    <property type="term" value="F:DNA binding"/>
    <property type="evidence" value="ECO:0007669"/>
    <property type="project" value="UniProtKB-UniRule"/>
</dbReference>
<evidence type="ECO:0000259" key="6">
    <source>
        <dbReference type="PROSITE" id="PS51898"/>
    </source>
</evidence>
<dbReference type="AlphaFoldDB" id="A0A2M8VXN4"/>
<evidence type="ECO:0000256" key="5">
    <source>
        <dbReference type="PROSITE-ProRule" id="PRU01248"/>
    </source>
</evidence>
<keyword evidence="2" id="KW-0229">DNA integration</keyword>
<evidence type="ECO:0000313" key="9">
    <source>
        <dbReference type="Proteomes" id="UP000229366"/>
    </source>
</evidence>
<feature type="domain" description="Core-binding (CB)" evidence="7">
    <location>
        <begin position="76"/>
        <end position="165"/>
    </location>
</feature>
<dbReference type="SUPFAM" id="SSF56349">
    <property type="entry name" value="DNA breaking-rejoining enzymes"/>
    <property type="match status" value="1"/>
</dbReference>
<dbReference type="InterPro" id="IPR013762">
    <property type="entry name" value="Integrase-like_cat_sf"/>
</dbReference>
<evidence type="ECO:0000256" key="3">
    <source>
        <dbReference type="ARBA" id="ARBA00023125"/>
    </source>
</evidence>